<evidence type="ECO:0000256" key="1">
    <source>
        <dbReference type="SAM" id="Coils"/>
    </source>
</evidence>
<reference evidence="2" key="1">
    <citation type="submission" date="2023-06" db="EMBL/GenBank/DDBJ databases">
        <authorList>
            <consortium name="Lawrence Berkeley National Laboratory"/>
            <person name="Ahrendt S."/>
            <person name="Sahu N."/>
            <person name="Indic B."/>
            <person name="Wong-Bajracharya J."/>
            <person name="Merenyi Z."/>
            <person name="Ke H.-M."/>
            <person name="Monk M."/>
            <person name="Kocsube S."/>
            <person name="Drula E."/>
            <person name="Lipzen A."/>
            <person name="Balint B."/>
            <person name="Henrissat B."/>
            <person name="Andreopoulos B."/>
            <person name="Martin F.M."/>
            <person name="Harder C.B."/>
            <person name="Rigling D."/>
            <person name="Ford K.L."/>
            <person name="Foster G.D."/>
            <person name="Pangilinan J."/>
            <person name="Papanicolaou A."/>
            <person name="Barry K."/>
            <person name="LaButti K."/>
            <person name="Viragh M."/>
            <person name="Koriabine M."/>
            <person name="Yan M."/>
            <person name="Riley R."/>
            <person name="Champramary S."/>
            <person name="Plett K.L."/>
            <person name="Tsai I.J."/>
            <person name="Slot J."/>
            <person name="Sipos G."/>
            <person name="Plett J."/>
            <person name="Nagy L.G."/>
            <person name="Grigoriev I.V."/>
        </authorList>
    </citation>
    <scope>NUCLEOTIDE SEQUENCE</scope>
    <source>
        <strain evidence="2">ICMP 16352</strain>
    </source>
</reference>
<feature type="coiled-coil region" evidence="1">
    <location>
        <begin position="145"/>
        <end position="176"/>
    </location>
</feature>
<dbReference type="Proteomes" id="UP001175227">
    <property type="component" value="Unassembled WGS sequence"/>
</dbReference>
<gene>
    <name evidence="2" type="ORF">IW261DRAFT_1426608</name>
</gene>
<dbReference type="EMBL" id="JAUEPR010000077">
    <property type="protein sequence ID" value="KAK0467436.1"/>
    <property type="molecule type" value="Genomic_DNA"/>
</dbReference>
<protein>
    <submittedName>
        <fullName evidence="2">Uncharacterized protein</fullName>
    </submittedName>
</protein>
<organism evidence="2 3">
    <name type="scientific">Armillaria novae-zelandiae</name>
    <dbReference type="NCBI Taxonomy" id="153914"/>
    <lineage>
        <taxon>Eukaryota</taxon>
        <taxon>Fungi</taxon>
        <taxon>Dikarya</taxon>
        <taxon>Basidiomycota</taxon>
        <taxon>Agaricomycotina</taxon>
        <taxon>Agaricomycetes</taxon>
        <taxon>Agaricomycetidae</taxon>
        <taxon>Agaricales</taxon>
        <taxon>Marasmiineae</taxon>
        <taxon>Physalacriaceae</taxon>
        <taxon>Armillaria</taxon>
    </lineage>
</organism>
<keyword evidence="3" id="KW-1185">Reference proteome</keyword>
<accession>A0AA39NKS8</accession>
<sequence>MVLGLHTIQHTLQPGDIIHYTVEGDDHYLLSDELVIALHNTSEIFFYILMHSVHNLPYRAVTVPLTIPPSQAHELGLENPNHIASGFFHNHQEELRADLESHRSGIHDSYAWMDQRIEQSVVLGFDSTNKHEDCARKVQKYMKVSERFQAESNKAFEELEKAMNRLVNEMAEHESISYLGALYTHACSMPFPTWTGHTKTFPLHEKGKLNAHQNLQFETSWEKLALRRWQIFAPNISGCRIPRVNRTEPMVLPDEKKPRLACQKLTNAPPNTPPGFQQIKDQKKVADPFSLAEPGNGHKSAIATTTFDVIRDHLNKLDAGIVEEDDDFDPSDNIILEGGKLKIKENEIRALDELSVTVDTWIDASTRAKTVIKEELDMGDGPNGRVTLFISDQYIKYFDYWLNFNGLRKFFPVLQKFNHT</sequence>
<proteinExistence type="predicted"/>
<evidence type="ECO:0000313" key="3">
    <source>
        <dbReference type="Proteomes" id="UP001175227"/>
    </source>
</evidence>
<name>A0AA39NKS8_9AGAR</name>
<keyword evidence="1" id="KW-0175">Coiled coil</keyword>
<comment type="caution">
    <text evidence="2">The sequence shown here is derived from an EMBL/GenBank/DDBJ whole genome shotgun (WGS) entry which is preliminary data.</text>
</comment>
<evidence type="ECO:0000313" key="2">
    <source>
        <dbReference type="EMBL" id="KAK0467436.1"/>
    </source>
</evidence>
<dbReference type="AlphaFoldDB" id="A0AA39NKS8"/>